<evidence type="ECO:0000256" key="2">
    <source>
        <dbReference type="ARBA" id="ARBA00022475"/>
    </source>
</evidence>
<evidence type="ECO:0000256" key="3">
    <source>
        <dbReference type="ARBA" id="ARBA00022692"/>
    </source>
</evidence>
<evidence type="ECO:0000256" key="5">
    <source>
        <dbReference type="ARBA" id="ARBA00023136"/>
    </source>
</evidence>
<sequence length="390" mass="43644">MSEEEPGVRSGYGAAMLITEKLNAQDVLIENKLWAAEISNDSMYVMVSTGEADISGAILRILYDRTYTLDYVMAIWPFRVGFTYLAERESSSNMYLEPFSPGVWWSCLAMMGILALVEWITAKSPKEKDGALYTVLTTWLQQDASAVPEGVSGRWTFTVVSVSAMLVHAYYTSAIVSALMSTGRGGPDSLKALGDSKYAIASEDYDYMRYLFFDVKTTWDELEYMKKKKMSPNFYQELKRGVELIQQGSTAFHAEYNQIYPHFKTFSDDQICKLQHVDTIPETLTWISSTKDGQWTEVMRIAGSWLLETGLGKRLVARLRIPQPPCRASLLAERVKLGDIAPLLVLTAFGGVLSVVLLGVEIMYAKAKRNREDVGVSKRALEVDAVEAVD</sequence>
<evidence type="ECO:0000256" key="6">
    <source>
        <dbReference type="ARBA" id="ARBA00023170"/>
    </source>
</evidence>
<keyword evidence="2" id="KW-1003">Cell membrane</keyword>
<dbReference type="PANTHER" id="PTHR42643">
    <property type="entry name" value="IONOTROPIC RECEPTOR 20A-RELATED"/>
    <property type="match status" value="1"/>
</dbReference>
<evidence type="ECO:0000313" key="9">
    <source>
        <dbReference type="EMBL" id="AOE48001.1"/>
    </source>
</evidence>
<evidence type="ECO:0000256" key="4">
    <source>
        <dbReference type="ARBA" id="ARBA00022989"/>
    </source>
</evidence>
<keyword evidence="3 8" id="KW-0812">Transmembrane</keyword>
<evidence type="ECO:0000256" key="7">
    <source>
        <dbReference type="ARBA" id="ARBA00023180"/>
    </source>
</evidence>
<keyword evidence="5 8" id="KW-0472">Membrane</keyword>
<keyword evidence="6 9" id="KW-0675">Receptor</keyword>
<dbReference type="InterPro" id="IPR052192">
    <property type="entry name" value="Insect_Ionotropic_Sensory_Rcpt"/>
</dbReference>
<evidence type="ECO:0000256" key="8">
    <source>
        <dbReference type="SAM" id="Phobius"/>
    </source>
</evidence>
<proteinExistence type="evidence at transcript level"/>
<feature type="transmembrane region" description="Helical" evidence="8">
    <location>
        <begin position="343"/>
        <end position="365"/>
    </location>
</feature>
<dbReference type="SUPFAM" id="SSF53850">
    <property type="entry name" value="Periplasmic binding protein-like II"/>
    <property type="match status" value="1"/>
</dbReference>
<dbReference type="AlphaFoldDB" id="A0A1B3B707"/>
<organism evidence="9">
    <name type="scientific">Athetis lepigone</name>
    <name type="common">Moth</name>
    <name type="synonym">Proxenus lepigone</name>
    <dbReference type="NCBI Taxonomy" id="1223490"/>
    <lineage>
        <taxon>Eukaryota</taxon>
        <taxon>Metazoa</taxon>
        <taxon>Ecdysozoa</taxon>
        <taxon>Arthropoda</taxon>
        <taxon>Hexapoda</taxon>
        <taxon>Insecta</taxon>
        <taxon>Pterygota</taxon>
        <taxon>Neoptera</taxon>
        <taxon>Endopterygota</taxon>
        <taxon>Lepidoptera</taxon>
        <taxon>Glossata</taxon>
        <taxon>Ditrysia</taxon>
        <taxon>Noctuoidea</taxon>
        <taxon>Noctuidae</taxon>
        <taxon>Noctuinae</taxon>
        <taxon>Athetis</taxon>
    </lineage>
</organism>
<reference evidence="9" key="1">
    <citation type="journal article" date="2016" name="J. Asia-Pac. Entomol.">
        <title>Molecular identification and sex distribution of two chemosensory receptor families in Athetis lepigone by antennal transcriptome analysis.</title>
        <authorList>
            <person name="Zhang Y.-N."/>
            <person name="Ma J.-F."/>
            <person name="Sun L."/>
            <person name="Dong Z.-P."/>
            <person name="Li Z.-Q."/>
            <person name="Zhu X.-Y."/>
            <person name="Wang Y."/>
            <person name="Wang L."/>
            <person name="Deng D.-G."/>
            <person name="Li J.-B."/>
        </authorList>
    </citation>
    <scope>NUCLEOTIDE SEQUENCE</scope>
</reference>
<dbReference type="GO" id="GO:0005886">
    <property type="term" value="C:plasma membrane"/>
    <property type="evidence" value="ECO:0007669"/>
    <property type="project" value="UniProtKB-SubCell"/>
</dbReference>
<accession>A0A1B3B707</accession>
<name>A0A1B3B707_ATHLE</name>
<dbReference type="EMBL" id="KT588091">
    <property type="protein sequence ID" value="AOE48001.1"/>
    <property type="molecule type" value="mRNA"/>
</dbReference>
<keyword evidence="4 8" id="KW-1133">Transmembrane helix</keyword>
<protein>
    <submittedName>
        <fullName evidence="9">Putative ionotropic receptor IR2</fullName>
    </submittedName>
</protein>
<keyword evidence="7" id="KW-0325">Glycoprotein</keyword>
<dbReference type="PANTHER" id="PTHR42643:SF32">
    <property type="entry name" value="IONOTROPIC RECEPTOR 31A, ISOFORM C-RELATED"/>
    <property type="match status" value="1"/>
</dbReference>
<dbReference type="Gene3D" id="1.10.287.70">
    <property type="match status" value="1"/>
</dbReference>
<comment type="subcellular location">
    <subcellularLocation>
        <location evidence="1">Cell membrane</location>
        <topology evidence="1">Multi-pass membrane protein</topology>
    </subcellularLocation>
</comment>
<evidence type="ECO:0000256" key="1">
    <source>
        <dbReference type="ARBA" id="ARBA00004651"/>
    </source>
</evidence>